<dbReference type="AlphaFoldDB" id="A0A8C5TIR0"/>
<dbReference type="PANTHER" id="PTHR15384:SF0">
    <property type="entry name" value="PROTEIN EVI2B"/>
    <property type="match status" value="1"/>
</dbReference>
<feature type="transmembrane region" description="Helical" evidence="2">
    <location>
        <begin position="205"/>
        <end position="228"/>
    </location>
</feature>
<dbReference type="Proteomes" id="UP000694560">
    <property type="component" value="Unplaced"/>
</dbReference>
<keyword evidence="2" id="KW-1133">Transmembrane helix</keyword>
<dbReference type="GO" id="GO:2000035">
    <property type="term" value="P:regulation of stem cell division"/>
    <property type="evidence" value="ECO:0007669"/>
    <property type="project" value="TreeGrafter"/>
</dbReference>
<evidence type="ECO:0000256" key="1">
    <source>
        <dbReference type="SAM" id="MobiDB-lite"/>
    </source>
</evidence>
<dbReference type="InterPro" id="IPR033239">
    <property type="entry name" value="EVI2B"/>
</dbReference>
<dbReference type="PANTHER" id="PTHR15384">
    <property type="entry name" value="PROTEIN EVI2B"/>
    <property type="match status" value="1"/>
</dbReference>
<proteinExistence type="predicted"/>
<feature type="region of interest" description="Disordered" evidence="1">
    <location>
        <begin position="144"/>
        <end position="165"/>
    </location>
</feature>
<evidence type="ECO:0000256" key="2">
    <source>
        <dbReference type="SAM" id="Phobius"/>
    </source>
</evidence>
<protein>
    <recommendedName>
        <fullName evidence="5">EVI2B protein</fullName>
    </recommendedName>
</protein>
<evidence type="ECO:0000313" key="3">
    <source>
        <dbReference type="Ensembl" id="ENSMCSP00000008595.1"/>
    </source>
</evidence>
<reference evidence="3" key="1">
    <citation type="submission" date="2025-08" db="UniProtKB">
        <authorList>
            <consortium name="Ensembl"/>
        </authorList>
    </citation>
    <scope>IDENTIFICATION</scope>
</reference>
<feature type="region of interest" description="Disordered" evidence="1">
    <location>
        <begin position="26"/>
        <end position="120"/>
    </location>
</feature>
<keyword evidence="4" id="KW-1185">Reference proteome</keyword>
<accession>A0A8C5TIR0</accession>
<dbReference type="Ensembl" id="ENSMCST00000008810.1">
    <property type="protein sequence ID" value="ENSMCSP00000008595.1"/>
    <property type="gene ID" value="ENSMCSG00000006123.1"/>
</dbReference>
<organism evidence="3 4">
    <name type="scientific">Malurus cyaneus samueli</name>
    <dbReference type="NCBI Taxonomy" id="2593467"/>
    <lineage>
        <taxon>Eukaryota</taxon>
        <taxon>Metazoa</taxon>
        <taxon>Chordata</taxon>
        <taxon>Craniata</taxon>
        <taxon>Vertebrata</taxon>
        <taxon>Euteleostomi</taxon>
        <taxon>Archelosauria</taxon>
        <taxon>Archosauria</taxon>
        <taxon>Dinosauria</taxon>
        <taxon>Saurischia</taxon>
        <taxon>Theropoda</taxon>
        <taxon>Coelurosauria</taxon>
        <taxon>Aves</taxon>
        <taxon>Neognathae</taxon>
        <taxon>Neoaves</taxon>
        <taxon>Telluraves</taxon>
        <taxon>Australaves</taxon>
        <taxon>Passeriformes</taxon>
        <taxon>Meliphagoidea</taxon>
        <taxon>Maluridae</taxon>
        <taxon>Malurus</taxon>
    </lineage>
</organism>
<keyword evidence="2" id="KW-0812">Transmembrane</keyword>
<feature type="compositionally biased region" description="Basic residues" evidence="1">
    <location>
        <begin position="351"/>
        <end position="364"/>
    </location>
</feature>
<sequence length="392" mass="42017">MDSDQGTKRSSVLFMLPWKLKQGTNLQEDLSVSEQPPHHNSGAENGQLPLPATGSSEAATDPAPAPPSEPAKGTAASCPQPDSPAECPELPPPPEWLQEPSEDPCRHSALCSETEEPLPPEMASSQVILLVLCGEMWRSLSAAAPHHTATTESHTLTTSRSPRADKTPLYQLQTTAPSSHQSDTSLAVTEPQAFPGEEEAGDGSWVAALIIGIILIGMVMAITTILLWKCCTRPALAESHWAGRSPFGTKRSSVLFMLPWKLKQGTNLQEDLSVSEQPPHHNSGAENGQLPLPATGSSEAATDPAPAPPSEPAKGTAASCPQPDSPAECPELPPPPEWLQEPSEDPCRHSALARKQRNRCPRHRSYCSRRSLSHCPSHNTLCRCSPHVPETK</sequence>
<dbReference type="GO" id="GO:0045660">
    <property type="term" value="P:positive regulation of neutrophil differentiation"/>
    <property type="evidence" value="ECO:0007669"/>
    <property type="project" value="TreeGrafter"/>
</dbReference>
<keyword evidence="2" id="KW-0472">Membrane</keyword>
<evidence type="ECO:0008006" key="5">
    <source>
        <dbReference type="Google" id="ProtNLM"/>
    </source>
</evidence>
<evidence type="ECO:0000313" key="4">
    <source>
        <dbReference type="Proteomes" id="UP000694560"/>
    </source>
</evidence>
<dbReference type="OrthoDB" id="9451284at2759"/>
<feature type="region of interest" description="Disordered" evidence="1">
    <location>
        <begin position="270"/>
        <end position="364"/>
    </location>
</feature>
<feature type="compositionally biased region" description="Low complexity" evidence="1">
    <location>
        <begin position="146"/>
        <end position="161"/>
    </location>
</feature>
<feature type="region of interest" description="Disordered" evidence="1">
    <location>
        <begin position="1"/>
        <end position="20"/>
    </location>
</feature>
<name>A0A8C5TIR0_9PASS</name>
<reference evidence="3" key="2">
    <citation type="submission" date="2025-09" db="UniProtKB">
        <authorList>
            <consortium name="Ensembl"/>
        </authorList>
    </citation>
    <scope>IDENTIFICATION</scope>
</reference>